<dbReference type="PRINTS" id="PR00862">
    <property type="entry name" value="PROLIGOPTASE"/>
</dbReference>
<comment type="caution">
    <text evidence="7">The sequence shown here is derived from an EMBL/GenBank/DDBJ whole genome shotgun (WGS) entry which is preliminary data.</text>
</comment>
<sequence>MPKLTRTALPALDFSVPAPLAARKPKRLVAHGHTRNDPYHWLSQRKNPAVLAHLQAENAYADAALAPLSALRETLYTEMLARIEEDDQSVPVKLGEWMYYSRTEQGLAYPMHVRKHIVNGQWASSPEEVLLDENAEAEGKPFYEVGDFEVSPDGSLLAWAEDTRGNRQYRLRVRDLGKGSDLRLRRDRITSLAWANDNRTLFYTTEDVQTQRSFQLWRHRLGEREDILLYTEEDERFSVSLMRTRSNGYLVLTSGSHTTNELRLLPADQPDAPWQRFAARRPDIEYELDHYRGTLGDFLLLRINDTGPNFRFCITPADDWRPEAWRELLPHDDDVVIEGIDLWRDWQVLSLRVRGQQTLRVTSLSDGATHDIAFADPAHAVEIEDLPEWESPFLRYEFESFTTPDSTFDYAPLAQQATLVKQVRILGSFDASHYSSVRLEAVAADGTHIPISLVHHRDTPLDGSAPLWLEGYGAYGIASDPWFSSTRLSLLDRGWIYAIAHVRGGGEKGQCWHDGGRLQDKPNSFSDFIACGETLVTAGYTRAGRILANGGSAGGLLVAASLRLNPALFGAAILDVPFVDVVTTMLDPSLPLTIGEYEEWGNPQQEADYHRLLAWSPYDTLDERPYPPVLVEAGLHDSQVMYWEPAKYVARLRERKGSPALLVTNLEAGHGGASGRYAALRERARQLAFALAAIPVSES</sequence>
<dbReference type="InterPro" id="IPR001375">
    <property type="entry name" value="Peptidase_S9_cat"/>
</dbReference>
<dbReference type="Pfam" id="PF02897">
    <property type="entry name" value="Peptidase_S9_N"/>
    <property type="match status" value="1"/>
</dbReference>
<dbReference type="InterPro" id="IPR029058">
    <property type="entry name" value="AB_hydrolase_fold"/>
</dbReference>
<keyword evidence="4" id="KW-0720">Serine protease</keyword>
<proteinExistence type="inferred from homology"/>
<dbReference type="InterPro" id="IPR051543">
    <property type="entry name" value="Serine_Peptidase_S9A"/>
</dbReference>
<dbReference type="Proteomes" id="UP001500547">
    <property type="component" value="Unassembled WGS sequence"/>
</dbReference>
<dbReference type="Pfam" id="PF00326">
    <property type="entry name" value="Peptidase_S9"/>
    <property type="match status" value="1"/>
</dbReference>
<comment type="similarity">
    <text evidence="1">Belongs to the peptidase S9A family.</text>
</comment>
<evidence type="ECO:0000256" key="2">
    <source>
        <dbReference type="ARBA" id="ARBA00022670"/>
    </source>
</evidence>
<dbReference type="Gene3D" id="3.40.50.1820">
    <property type="entry name" value="alpha/beta hydrolase"/>
    <property type="match status" value="1"/>
</dbReference>
<reference evidence="8" key="1">
    <citation type="journal article" date="2019" name="Int. J. Syst. Evol. Microbiol.">
        <title>The Global Catalogue of Microorganisms (GCM) 10K type strain sequencing project: providing services to taxonomists for standard genome sequencing and annotation.</title>
        <authorList>
            <consortium name="The Broad Institute Genomics Platform"/>
            <consortium name="The Broad Institute Genome Sequencing Center for Infectious Disease"/>
            <person name="Wu L."/>
            <person name="Ma J."/>
        </authorList>
    </citation>
    <scope>NUCLEOTIDE SEQUENCE [LARGE SCALE GENOMIC DNA]</scope>
    <source>
        <strain evidence="8">JCM 18715</strain>
    </source>
</reference>
<name>A0ABP9Q7Z1_9RHOO</name>
<feature type="domain" description="Peptidase S9 prolyl oligopeptidase catalytic" evidence="5">
    <location>
        <begin position="482"/>
        <end position="692"/>
    </location>
</feature>
<dbReference type="PANTHER" id="PTHR11757:SF19">
    <property type="entry name" value="PROLYL ENDOPEPTIDASE-LIKE"/>
    <property type="match status" value="1"/>
</dbReference>
<evidence type="ECO:0000256" key="4">
    <source>
        <dbReference type="ARBA" id="ARBA00022825"/>
    </source>
</evidence>
<keyword evidence="2" id="KW-0645">Protease</keyword>
<evidence type="ECO:0000259" key="6">
    <source>
        <dbReference type="Pfam" id="PF02897"/>
    </source>
</evidence>
<evidence type="ECO:0000313" key="7">
    <source>
        <dbReference type="EMBL" id="GAA5157982.1"/>
    </source>
</evidence>
<dbReference type="SUPFAM" id="SSF53474">
    <property type="entry name" value="alpha/beta-Hydrolases"/>
    <property type="match status" value="1"/>
</dbReference>
<dbReference type="PANTHER" id="PTHR11757">
    <property type="entry name" value="PROTEASE FAMILY S9A OLIGOPEPTIDASE"/>
    <property type="match status" value="1"/>
</dbReference>
<organism evidence="7 8">
    <name type="scientific">Viridibacterium curvum</name>
    <dbReference type="NCBI Taxonomy" id="1101404"/>
    <lineage>
        <taxon>Bacteria</taxon>
        <taxon>Pseudomonadati</taxon>
        <taxon>Pseudomonadota</taxon>
        <taxon>Betaproteobacteria</taxon>
        <taxon>Rhodocyclales</taxon>
        <taxon>Rhodocyclaceae</taxon>
        <taxon>Viridibacterium</taxon>
    </lineage>
</organism>
<dbReference type="InterPro" id="IPR002470">
    <property type="entry name" value="Peptidase_S9A"/>
</dbReference>
<keyword evidence="3" id="KW-0378">Hydrolase</keyword>
<evidence type="ECO:0000256" key="3">
    <source>
        <dbReference type="ARBA" id="ARBA00022801"/>
    </source>
</evidence>
<protein>
    <submittedName>
        <fullName evidence="7">Oligopeptidase B</fullName>
    </submittedName>
</protein>
<dbReference type="Gene3D" id="2.130.10.120">
    <property type="entry name" value="Prolyl oligopeptidase, N-terminal domain"/>
    <property type="match status" value="1"/>
</dbReference>
<feature type="domain" description="Peptidase S9A N-terminal" evidence="6">
    <location>
        <begin position="21"/>
        <end position="422"/>
    </location>
</feature>
<dbReference type="EMBL" id="BAABLD010000001">
    <property type="protein sequence ID" value="GAA5157982.1"/>
    <property type="molecule type" value="Genomic_DNA"/>
</dbReference>
<gene>
    <name evidence="7" type="ORF">GCM10025770_01960</name>
</gene>
<dbReference type="SUPFAM" id="SSF50993">
    <property type="entry name" value="Peptidase/esterase 'gauge' domain"/>
    <property type="match status" value="1"/>
</dbReference>
<keyword evidence="8" id="KW-1185">Reference proteome</keyword>
<evidence type="ECO:0000256" key="1">
    <source>
        <dbReference type="ARBA" id="ARBA00005228"/>
    </source>
</evidence>
<evidence type="ECO:0000313" key="8">
    <source>
        <dbReference type="Proteomes" id="UP001500547"/>
    </source>
</evidence>
<dbReference type="RefSeq" id="WP_345530949.1">
    <property type="nucleotide sequence ID" value="NZ_BAABLD010000001.1"/>
</dbReference>
<evidence type="ECO:0000259" key="5">
    <source>
        <dbReference type="Pfam" id="PF00326"/>
    </source>
</evidence>
<dbReference type="InterPro" id="IPR023302">
    <property type="entry name" value="Pept_S9A_N"/>
</dbReference>
<accession>A0ABP9Q7Z1</accession>